<feature type="coiled-coil region" evidence="1">
    <location>
        <begin position="298"/>
        <end position="332"/>
    </location>
</feature>
<evidence type="ECO:0000313" key="3">
    <source>
        <dbReference type="EMBL" id="KGJ23759.1"/>
    </source>
</evidence>
<dbReference type="RefSeq" id="WP_036706299.1">
    <property type="nucleotide sequence ID" value="NZ_JRKQ01000001.1"/>
</dbReference>
<dbReference type="InterPro" id="IPR013491">
    <property type="entry name" value="Tape_meas_N"/>
</dbReference>
<proteinExistence type="predicted"/>
<name>A0A099GLP1_9RHOB</name>
<keyword evidence="1" id="KW-0175">Coiled coil</keyword>
<feature type="coiled-coil region" evidence="1">
    <location>
        <begin position="1638"/>
        <end position="1672"/>
    </location>
</feature>
<sequence>MAGDFKQVGIRVSARDDATQKLKTVSGSIEHLEESIVDFGATLDGHKGSLRDFANLAKSSFSEMEKRVKTSTDAIIAHREAAAERVARADRKIAESTKSMADARAARVNNQAQRESAEAFLDKSQAAIKAAKDLAKEQNAADAAIARSAAKTAGDREAAIAKMIADEEQLTAALAEEIAKREALLAGGGALKPTKARDNLAKRIADAKDTEHQIETARAAARRQIVEKFQARDRAAQFIKDGAPGFTGMEQVMRMTGAKKEHKLLTGEIKRLGEDDKKFSAALEKATAQREALVAKQAQDAATERAAWARQVAEAEENARQIEASRDAVRARIADKTAARDAESPHLDRARAEAEERIRQRNEILAGAQQVADDRKKAAETEIKGLKAADKQLVAAIKRGEAEIRDATQDRAKAVNQEIAAGVALGRANELAGRVGTIRDARATARAIPAEAGRAISGKTYGDMAAGADRATAAQNRLNRSVQDGASGFNSAKHYVQSLISAYAIYATTVSQARAVIDAARLKEQTIFTLSASVQGDMAKAAADFDYLAASADKYGFAITGVADSYGKLANTARGMGRKEKDLRSLWEGVLSAGRVYNLSDDKMGDAMRALTQMLSKGQVMSEELKGQLAEALPNAYIDFAAAQGYGLDRLQDFAKDLEGGKFGAEAVIKYGEYVRTKFAGDIARASDTLNAQLAKLKNTIFDARNDLADAGFLDGVKDTVKELNEFFESDAGQKYLAQMADVAQGLASSIALVARHLDKVVLALAVLGGAKAAQAMGRVGSRVLDGGRDALRDTATGIAIAGTGNAAAGAAGGMTRMSAAATTAGRSLVWLRGAASSLMGVLGGLPGIALIAGAALWSWSSRTNAEEVVQAQNRLETVKGVVQGIGTAAIEAGNDVSALVAALNNIDVVKDPVKNLAARRDISGARQDIREQLRKITYDAVVKKAGLNKGARGMAWGLSEFVFNANAKNTDLAALNRGKDPGIDRLLDVRAKIEKGGFKLDDVKKDIADLIKAFPQLADSANDMLTLAESMDEVESAQRQLIDSTDAANGNIKAQQRVLDEAGERARNQANATIEAAKAQKAFEEAMKKADRAASDNQGLAEYQSAMDDVSKTEKELREGLKKWVDEAQKSGKALPAEEIARRSESISRAIRNMSRQAAADLKEVEAAARGVSIEIGNATAKALESYAYGSEMPVLPNGVSRPGSVLVPNGQGGIASSTLVDLLKKHESGGSYDTLLGHQQRAGGKFAGTQITKMTIGQLLEFAGSGGAYAGYSRQAVGRMATPMGVGQIVGKTLGRTAEQLGLPRDTVFNEDTQNLMVNHLAWQRVRGKTKQQARAALRAEWEGFKHATDAQLDQVYDELNVAFGGKAGPREYAQRMVQGGSRVQTAGPMAEERVAAAGVTQAIQKGFSKAAEDIATAYTVHNPAAVNDVRWNRAMESGDATQVAAYMRSTGNDADADAFLRASQGTEMVRAAEGLIAASKVLEEAVSNAKFSKEDFGPNGITAEALNREVSKAVAEATKDGVSLAQAAGTATDLDAKNALVAGLHEKARAEYQKLSLEASREQQKVDAESLLTAEQRVHLATIENEAERQRQQFVYQRQNEERESGVTRTDAQRNALVESDMRAFMAEEGKRLAKEQQEASEKALTDALKTLQDRAEYLKEQMAVAVEDGDFAAQGRLRGEITATNAEILKMLDSLEAFYAAMGGPQGEQGVIQVRRFRLETQQATQDLGRMSPEAEKLAGVVQGNLNGAFSNFAQAVAEGQDPWKALTQSVGQAVGQILIDIGRMIVEAMIARAVMAAIGMDPSGNPLPNQAGGAGGGGGNFLGQAFNFLGSIISGGIFHDGGIIGDPSKRIDFMNALMNLKPGERPIIAMDGEEMLTEDDPRHRNNLGSALGRIQRFHTGGVIGMRSDTLLSKANPAAGLLDRVQDKVHQMAAPRAAEAPIAIHNHFDPQDLLSAALSGPAGERTIINALVKNRHKLKGMLG</sequence>
<feature type="coiled-coil region" evidence="1">
    <location>
        <begin position="1548"/>
        <end position="1607"/>
    </location>
</feature>
<reference evidence="3 4" key="2">
    <citation type="submission" date="2014-10" db="EMBL/GenBank/DDBJ databases">
        <title>Paracoccus sanguinis sp. nov., isolated from clinical specimens of New York State patients.</title>
        <authorList>
            <person name="Mingle L.A."/>
            <person name="Cole J.A."/>
            <person name="Lapierre P."/>
            <person name="Musser K.A."/>
        </authorList>
    </citation>
    <scope>NUCLEOTIDE SEQUENCE [LARGE SCALE GENOMIC DNA]</scope>
    <source>
        <strain evidence="3 4">5503</strain>
    </source>
</reference>
<accession>A0A099GLP1</accession>
<gene>
    <name evidence="3" type="ORF">IX56_00335</name>
</gene>
<organism evidence="3 4">
    <name type="scientific">Paracoccus sanguinis</name>
    <dbReference type="NCBI Taxonomy" id="1545044"/>
    <lineage>
        <taxon>Bacteria</taxon>
        <taxon>Pseudomonadati</taxon>
        <taxon>Pseudomonadota</taxon>
        <taxon>Alphaproteobacteria</taxon>
        <taxon>Rhodobacterales</taxon>
        <taxon>Paracoccaceae</taxon>
        <taxon>Paracoccus</taxon>
    </lineage>
</organism>
<comment type="caution">
    <text evidence="3">The sequence shown here is derived from an EMBL/GenBank/DDBJ whole genome shotgun (WGS) entry which is preliminary data.</text>
</comment>
<evidence type="ECO:0000313" key="4">
    <source>
        <dbReference type="Proteomes" id="UP000029858"/>
    </source>
</evidence>
<reference evidence="3 4" key="1">
    <citation type="submission" date="2014-09" db="EMBL/GenBank/DDBJ databases">
        <authorList>
            <person name="McGinnis J.M."/>
            <person name="Wolfgang W.J."/>
        </authorList>
    </citation>
    <scope>NUCLEOTIDE SEQUENCE [LARGE SCALE GENOMIC DNA]</scope>
    <source>
        <strain evidence="3 4">5503</strain>
    </source>
</reference>
<dbReference type="Proteomes" id="UP000029858">
    <property type="component" value="Unassembled WGS sequence"/>
</dbReference>
<evidence type="ECO:0000256" key="1">
    <source>
        <dbReference type="SAM" id="Coils"/>
    </source>
</evidence>
<evidence type="ECO:0000259" key="2">
    <source>
        <dbReference type="Pfam" id="PF20155"/>
    </source>
</evidence>
<feature type="coiled-coil region" evidence="1">
    <location>
        <begin position="1068"/>
        <end position="1097"/>
    </location>
</feature>
<dbReference type="NCBIfam" id="TIGR02675">
    <property type="entry name" value="tape_meas_nterm"/>
    <property type="match status" value="1"/>
</dbReference>
<dbReference type="EMBL" id="JRKQ01000001">
    <property type="protein sequence ID" value="KGJ23759.1"/>
    <property type="molecule type" value="Genomic_DNA"/>
</dbReference>
<protein>
    <recommendedName>
        <fullName evidence="2">Tape measure protein N-terminal domain-containing protein</fullName>
    </recommendedName>
</protein>
<feature type="domain" description="Tape measure protein N-terminal" evidence="2">
    <location>
        <begin position="534"/>
        <end position="708"/>
    </location>
</feature>
<dbReference type="Pfam" id="PF20155">
    <property type="entry name" value="TMP_3"/>
    <property type="match status" value="1"/>
</dbReference>